<dbReference type="InterPro" id="IPR000907">
    <property type="entry name" value="LipOase"/>
</dbReference>
<accession>A0A7J7P8A5</accession>
<evidence type="ECO:0000313" key="6">
    <source>
        <dbReference type="Proteomes" id="UP000541444"/>
    </source>
</evidence>
<dbReference type="GO" id="GO:0034440">
    <property type="term" value="P:lipid oxidation"/>
    <property type="evidence" value="ECO:0007669"/>
    <property type="project" value="InterPro"/>
</dbReference>
<dbReference type="AlphaFoldDB" id="A0A7J7P8A5"/>
<protein>
    <recommendedName>
        <fullName evidence="4">Lipoxygenase domain-containing protein</fullName>
    </recommendedName>
</protein>
<dbReference type="Proteomes" id="UP000541444">
    <property type="component" value="Unassembled WGS sequence"/>
</dbReference>
<dbReference type="Gene3D" id="2.60.60.20">
    <property type="entry name" value="PLAT/LH2 domain"/>
    <property type="match status" value="1"/>
</dbReference>
<keyword evidence="2" id="KW-0223">Dioxygenase</keyword>
<evidence type="ECO:0000256" key="1">
    <source>
        <dbReference type="ARBA" id="ARBA00022723"/>
    </source>
</evidence>
<dbReference type="PROSITE" id="PS51393">
    <property type="entry name" value="LIPOXYGENASE_3"/>
    <property type="match status" value="1"/>
</dbReference>
<keyword evidence="3" id="KW-0560">Oxidoreductase</keyword>
<evidence type="ECO:0000313" key="5">
    <source>
        <dbReference type="EMBL" id="KAF6175384.1"/>
    </source>
</evidence>
<proteinExistence type="predicted"/>
<dbReference type="Pfam" id="PF00305">
    <property type="entry name" value="Lipoxygenase"/>
    <property type="match status" value="1"/>
</dbReference>
<dbReference type="InterPro" id="IPR036392">
    <property type="entry name" value="PLAT/LH2_dom_sf"/>
</dbReference>
<dbReference type="SUPFAM" id="SSF49723">
    <property type="entry name" value="Lipase/lipooxygenase domain (PLAT/LH2 domain)"/>
    <property type="match status" value="1"/>
</dbReference>
<evidence type="ECO:0000256" key="2">
    <source>
        <dbReference type="ARBA" id="ARBA00022964"/>
    </source>
</evidence>
<reference evidence="5 6" key="1">
    <citation type="journal article" date="2020" name="IScience">
        <title>Genome Sequencing of the Endangered Kingdonia uniflora (Circaeasteraceae, Ranunculales) Reveals Potential Mechanisms of Evolutionary Specialization.</title>
        <authorList>
            <person name="Sun Y."/>
            <person name="Deng T."/>
            <person name="Zhang A."/>
            <person name="Moore M.J."/>
            <person name="Landis J.B."/>
            <person name="Lin N."/>
            <person name="Zhang H."/>
            <person name="Zhang X."/>
            <person name="Huang J."/>
            <person name="Zhang X."/>
            <person name="Sun H."/>
            <person name="Wang H."/>
        </authorList>
    </citation>
    <scope>NUCLEOTIDE SEQUENCE [LARGE SCALE GENOMIC DNA]</scope>
    <source>
        <strain evidence="5">TB1705</strain>
        <tissue evidence="5">Leaf</tissue>
    </source>
</reference>
<dbReference type="OrthoDB" id="407298at2759"/>
<dbReference type="PANTHER" id="PTHR11771">
    <property type="entry name" value="LIPOXYGENASE"/>
    <property type="match status" value="1"/>
</dbReference>
<dbReference type="InterPro" id="IPR013819">
    <property type="entry name" value="LipOase_C"/>
</dbReference>
<gene>
    <name evidence="5" type="ORF">GIB67_036475</name>
</gene>
<name>A0A7J7P8A5_9MAGN</name>
<keyword evidence="6" id="KW-1185">Reference proteome</keyword>
<dbReference type="EMBL" id="JACGCM010000188">
    <property type="protein sequence ID" value="KAF6175384.1"/>
    <property type="molecule type" value="Genomic_DNA"/>
</dbReference>
<dbReference type="GO" id="GO:0016702">
    <property type="term" value="F:oxidoreductase activity, acting on single donors with incorporation of molecular oxygen, incorporation of two atoms of oxygen"/>
    <property type="evidence" value="ECO:0007669"/>
    <property type="project" value="InterPro"/>
</dbReference>
<dbReference type="Gene3D" id="3.10.450.60">
    <property type="match status" value="1"/>
</dbReference>
<dbReference type="GO" id="GO:0046872">
    <property type="term" value="F:metal ion binding"/>
    <property type="evidence" value="ECO:0007669"/>
    <property type="project" value="UniProtKB-KW"/>
</dbReference>
<sequence>MSMLFEARSYFLSKVVVFKDSLFSYLIKTNSGKSLESAIRGWLPKELENANVVEYSTNFTVPSYFGCLGVVLVTNLQSKEFYLMEIVAYLPLQTPDILKDLRREDLLSIRGNGKGERKHFERVYDYTTYNDLGNPDKDDDLGRPVLGGHERPYPRRCRTGRLPTNTATFSNEDTPFTCFTEIDKLHNYGVLVKHNEDQKDVFEKLLLSSLIKKAINAGEGLFKYSIPAIISRDRFSWLRDNEFARQALAGVNPVNIENLKEFLILSKLDPAIYGPPELLITKELIDQELE</sequence>
<feature type="domain" description="Lipoxygenase" evidence="4">
    <location>
        <begin position="88"/>
        <end position="290"/>
    </location>
</feature>
<dbReference type="InterPro" id="IPR001246">
    <property type="entry name" value="LipOase_plant"/>
</dbReference>
<keyword evidence="1" id="KW-0479">Metal-binding</keyword>
<evidence type="ECO:0000256" key="3">
    <source>
        <dbReference type="ARBA" id="ARBA00023002"/>
    </source>
</evidence>
<dbReference type="PRINTS" id="PR00468">
    <property type="entry name" value="PLTLPOXGNASE"/>
</dbReference>
<dbReference type="SUPFAM" id="SSF48484">
    <property type="entry name" value="Lipoxigenase"/>
    <property type="match status" value="1"/>
</dbReference>
<dbReference type="InterPro" id="IPR036226">
    <property type="entry name" value="LipOase_C_sf"/>
</dbReference>
<evidence type="ECO:0000259" key="4">
    <source>
        <dbReference type="PROSITE" id="PS51393"/>
    </source>
</evidence>
<dbReference type="Gene3D" id="4.10.375.10">
    <property type="entry name" value="Lipoxygenase-1, Domain 2"/>
    <property type="match status" value="1"/>
</dbReference>
<organism evidence="5 6">
    <name type="scientific">Kingdonia uniflora</name>
    <dbReference type="NCBI Taxonomy" id="39325"/>
    <lineage>
        <taxon>Eukaryota</taxon>
        <taxon>Viridiplantae</taxon>
        <taxon>Streptophyta</taxon>
        <taxon>Embryophyta</taxon>
        <taxon>Tracheophyta</taxon>
        <taxon>Spermatophyta</taxon>
        <taxon>Magnoliopsida</taxon>
        <taxon>Ranunculales</taxon>
        <taxon>Circaeasteraceae</taxon>
        <taxon>Kingdonia</taxon>
    </lineage>
</organism>
<comment type="caution">
    <text evidence="5">The sequence shown here is derived from an EMBL/GenBank/DDBJ whole genome shotgun (WGS) entry which is preliminary data.</text>
</comment>